<name>A0A1V0UX21_9BACL</name>
<dbReference type="InterPro" id="IPR009920">
    <property type="entry name" value="HEPPP_synth_su1"/>
</dbReference>
<dbReference type="Pfam" id="PF07307">
    <property type="entry name" value="HEPPP_synt_1"/>
    <property type="match status" value="1"/>
</dbReference>
<evidence type="ECO:0000313" key="1">
    <source>
        <dbReference type="EMBL" id="ARF69639.1"/>
    </source>
</evidence>
<reference evidence="1 2" key="1">
    <citation type="submission" date="2017-03" db="EMBL/GenBank/DDBJ databases">
        <title>Paenibacillus larvae genome sequencing.</title>
        <authorList>
            <person name="Dingman D.W."/>
        </authorList>
    </citation>
    <scope>NUCLEOTIDE SEQUENCE [LARGE SCALE GENOMIC DNA]</scope>
    <source>
        <strain evidence="1 2">SAG 10367</strain>
    </source>
</reference>
<protein>
    <submittedName>
        <fullName evidence="1">Heptaprenyl diphosphate synthase</fullName>
    </submittedName>
</protein>
<gene>
    <name evidence="1" type="ORF">B7C51_20130</name>
</gene>
<proteinExistence type="predicted"/>
<dbReference type="GeneID" id="64218369"/>
<dbReference type="AlphaFoldDB" id="A0A1V0UX21"/>
<dbReference type="EMBL" id="CP020557">
    <property type="protein sequence ID" value="ARF69639.1"/>
    <property type="molecule type" value="Genomic_DNA"/>
</dbReference>
<evidence type="ECO:0000313" key="2">
    <source>
        <dbReference type="Proteomes" id="UP000192727"/>
    </source>
</evidence>
<dbReference type="GO" id="GO:0009234">
    <property type="term" value="P:menaquinone biosynthetic process"/>
    <property type="evidence" value="ECO:0007669"/>
    <property type="project" value="InterPro"/>
</dbReference>
<accession>A0A1V0UX21</accession>
<organism evidence="1 2">
    <name type="scientific">Paenibacillus larvae subsp. pulvifaciens</name>
    <dbReference type="NCBI Taxonomy" id="1477"/>
    <lineage>
        <taxon>Bacteria</taxon>
        <taxon>Bacillati</taxon>
        <taxon>Bacillota</taxon>
        <taxon>Bacilli</taxon>
        <taxon>Bacillales</taxon>
        <taxon>Paenibacillaceae</taxon>
        <taxon>Paenibacillus</taxon>
    </lineage>
</organism>
<sequence length="287" mass="33863">MNSYRIPEIAKKYTEYDMIQKHTNLPEFPEFRTRLLYAFLNGDSNLTSSGELFTLVTSLVQIGLDTHDLVSVTNEKKEKKASRSRQLKVLAGDYFSSHFYNLLSEAGQIELIKRISQSICEVNRLKVLFYQKVKQFKLTAEDYISETVRIKTVLFQSFATLMEEMHHRVWPEILEGFTRCEVLFKEIFRADHVDEFAGSWAYWHIIQNGSKDERKQLQTEEKDPVKIRSLIHKYGVPSQLYEQFVVQWKQLYAKMKTLDSEKLASELFHISEPFHRFLSKPKILEEM</sequence>
<dbReference type="Gene3D" id="1.20.120.1450">
    <property type="match status" value="1"/>
</dbReference>
<dbReference type="RefSeq" id="WP_079940545.1">
    <property type="nucleotide sequence ID" value="NZ_CP020327.1"/>
</dbReference>
<dbReference type="Proteomes" id="UP000192727">
    <property type="component" value="Chromosome"/>
</dbReference>